<comment type="pathway">
    <text evidence="2">Protein modification; protein ubiquitination.</text>
</comment>
<dbReference type="EMBL" id="OZ019893">
    <property type="protein sequence ID" value="CAK9189775.1"/>
    <property type="molecule type" value="Genomic_DNA"/>
</dbReference>
<evidence type="ECO:0000313" key="11">
    <source>
        <dbReference type="EMBL" id="CAK9189775.1"/>
    </source>
</evidence>
<accession>A0ABP0T8D9</accession>
<comment type="subcellular location">
    <subcellularLocation>
        <location evidence="1">Nucleus</location>
    </subcellularLocation>
</comment>
<sequence length="64" mass="7219">MAELFPGILLDIVDDEWLVDKLPHDDIPFPPGVAPPADEIDESNQEQQLANQDKWTELGLHTIQ</sequence>
<name>A0ABP0T8D9_9BRYO</name>
<evidence type="ECO:0000256" key="4">
    <source>
        <dbReference type="ARBA" id="ARBA00013935"/>
    </source>
</evidence>
<feature type="region of interest" description="Disordered" evidence="10">
    <location>
        <begin position="27"/>
        <end position="52"/>
    </location>
</feature>
<evidence type="ECO:0000256" key="7">
    <source>
        <dbReference type="ARBA" id="ARBA00022786"/>
    </source>
</evidence>
<keyword evidence="13" id="KW-1185">Reference proteome</keyword>
<protein>
    <recommendedName>
        <fullName evidence="4">Anaphase-promoting complex subunit 13</fullName>
    </recommendedName>
</protein>
<dbReference type="PANTHER" id="PTHR28672">
    <property type="entry name" value="ANAPHASE-PROMOTING COMPLEX SUBUNIT 13"/>
    <property type="match status" value="1"/>
</dbReference>
<dbReference type="InterPro" id="IPR008401">
    <property type="entry name" value="Apc13"/>
</dbReference>
<evidence type="ECO:0000313" key="12">
    <source>
        <dbReference type="EMBL" id="CAK9228094.1"/>
    </source>
</evidence>
<evidence type="ECO:0000256" key="2">
    <source>
        <dbReference type="ARBA" id="ARBA00004906"/>
    </source>
</evidence>
<comment type="similarity">
    <text evidence="3">Belongs to the APC13 family.</text>
</comment>
<dbReference type="Proteomes" id="UP001497512">
    <property type="component" value="Chromosome 6"/>
</dbReference>
<keyword evidence="6" id="KW-0498">Mitosis</keyword>
<dbReference type="EMBL" id="OZ019898">
    <property type="protein sequence ID" value="CAK9228094.1"/>
    <property type="molecule type" value="Genomic_DNA"/>
</dbReference>
<evidence type="ECO:0000256" key="10">
    <source>
        <dbReference type="SAM" id="MobiDB-lite"/>
    </source>
</evidence>
<dbReference type="Proteomes" id="UP001497512">
    <property type="component" value="Chromosome 1"/>
</dbReference>
<gene>
    <name evidence="12" type="ORF">CSSPTR1EN2_LOCUS18791</name>
    <name evidence="11" type="ORF">CSSPTR1EN2_LOCUS426</name>
</gene>
<reference evidence="11 13" key="1">
    <citation type="submission" date="2024-02" db="EMBL/GenBank/DDBJ databases">
        <authorList>
            <consortium name="ELIXIR-Norway"/>
            <consortium name="Elixir Norway"/>
        </authorList>
    </citation>
    <scope>NUCLEOTIDE SEQUENCE [LARGE SCALE GENOMIC DNA]</scope>
</reference>
<evidence type="ECO:0000256" key="5">
    <source>
        <dbReference type="ARBA" id="ARBA00022618"/>
    </source>
</evidence>
<evidence type="ECO:0000256" key="3">
    <source>
        <dbReference type="ARBA" id="ARBA00006940"/>
    </source>
</evidence>
<keyword evidence="8" id="KW-0539">Nucleus</keyword>
<dbReference type="PANTHER" id="PTHR28672:SF1">
    <property type="entry name" value="ANAPHASE-PROMOTING COMPLEX SUBUNIT 13"/>
    <property type="match status" value="1"/>
</dbReference>
<evidence type="ECO:0000256" key="8">
    <source>
        <dbReference type="ARBA" id="ARBA00023242"/>
    </source>
</evidence>
<organism evidence="11 13">
    <name type="scientific">Sphagnum troendelagicum</name>
    <dbReference type="NCBI Taxonomy" id="128251"/>
    <lineage>
        <taxon>Eukaryota</taxon>
        <taxon>Viridiplantae</taxon>
        <taxon>Streptophyta</taxon>
        <taxon>Embryophyta</taxon>
        <taxon>Bryophyta</taxon>
        <taxon>Sphagnophytina</taxon>
        <taxon>Sphagnopsida</taxon>
        <taxon>Sphagnales</taxon>
        <taxon>Sphagnaceae</taxon>
        <taxon>Sphagnum</taxon>
    </lineage>
</organism>
<proteinExistence type="inferred from homology"/>
<keyword evidence="9" id="KW-0131">Cell cycle</keyword>
<evidence type="ECO:0000256" key="6">
    <source>
        <dbReference type="ARBA" id="ARBA00022776"/>
    </source>
</evidence>
<evidence type="ECO:0000256" key="9">
    <source>
        <dbReference type="ARBA" id="ARBA00023306"/>
    </source>
</evidence>
<evidence type="ECO:0000256" key="1">
    <source>
        <dbReference type="ARBA" id="ARBA00004123"/>
    </source>
</evidence>
<evidence type="ECO:0000313" key="13">
    <source>
        <dbReference type="Proteomes" id="UP001497512"/>
    </source>
</evidence>
<keyword evidence="5" id="KW-0132">Cell division</keyword>
<keyword evidence="7" id="KW-0833">Ubl conjugation pathway</keyword>